<comment type="caution">
    <text evidence="2">The sequence shown here is derived from an EMBL/GenBank/DDBJ whole genome shotgun (WGS) entry which is preliminary data.</text>
</comment>
<gene>
    <name evidence="2" type="ORF">C1H76_7452</name>
</gene>
<evidence type="ECO:0000256" key="1">
    <source>
        <dbReference type="SAM" id="MobiDB-lite"/>
    </source>
</evidence>
<evidence type="ECO:0000313" key="2">
    <source>
        <dbReference type="EMBL" id="TKX20376.1"/>
    </source>
</evidence>
<evidence type="ECO:0000313" key="3">
    <source>
        <dbReference type="Proteomes" id="UP000308133"/>
    </source>
</evidence>
<dbReference type="EMBL" id="PTQR01000090">
    <property type="protein sequence ID" value="TKX20376.1"/>
    <property type="molecule type" value="Genomic_DNA"/>
</dbReference>
<sequence>MLDTTADHAAWIACKASKRTFAEVHSEEHQELKLNSTWTKALAGEASELMVEAHLRFQAAQSDGMRSKIREEYASIVLELNESTEFIASLLHPILTKEGDTRTDLDRDSKWRRVTELAEKGQDRRKQINKIYKGQKINAFVTLIDEWGIDFAAYYHLDKKTTPYLALLCRCTKLASLNKAIRVFNRVLWLERHSWANYEPADNVLDHLRQKHIRFALSALDGGTPYGHDPEYFLTQISLSELAQHNVVLDALGMLTINSSFTGQVKYTPREETLINRVGVSGLRVVHREEATAKHKPGPFAMLAEKGVHLDPDDHEVTNEAQAISSVAQILRGLHASPTKEPVVESRTSPEASSSPQQQTDRINEVEDEVDGRDTTRPEATPLLEGTAMTKETQPSRVDESHSSSSNHDNDSENNDSGNETNHTEDDGDRKEDEDDEDDNDEDNDLDSSQAGRSPSPLPERPVRASERGMTTATQRAKTHKPAPAPKPNKAQPASKVKAEAKKPMSRTTRIVVPPSLPKREKQAITFEWQHARPRPRPDEKHNAERFQKAARMEASRWIDEYDVHIVCTKRQRFS</sequence>
<reference evidence="2 3" key="1">
    <citation type="submission" date="2018-02" db="EMBL/GenBank/DDBJ databases">
        <title>Draft genome sequences of Elsinoe sp., causing black scab on jojoba.</title>
        <authorList>
            <person name="Stodart B."/>
            <person name="Jeffress S."/>
            <person name="Ash G."/>
            <person name="Arun Chinnappa K."/>
        </authorList>
    </citation>
    <scope>NUCLEOTIDE SEQUENCE [LARGE SCALE GENOMIC DNA]</scope>
    <source>
        <strain evidence="2 3">Hillstone_2</strain>
    </source>
</reference>
<feature type="compositionally biased region" description="Basic and acidic residues" evidence="1">
    <location>
        <begin position="536"/>
        <end position="548"/>
    </location>
</feature>
<feature type="compositionally biased region" description="Polar residues" evidence="1">
    <location>
        <begin position="346"/>
        <end position="361"/>
    </location>
</feature>
<dbReference type="AlphaFoldDB" id="A0A4U7AVB0"/>
<feature type="region of interest" description="Disordered" evidence="1">
    <location>
        <begin position="338"/>
        <end position="548"/>
    </location>
</feature>
<feature type="compositionally biased region" description="Acidic residues" evidence="1">
    <location>
        <begin position="432"/>
        <end position="446"/>
    </location>
</feature>
<accession>A0A4U7AVB0</accession>
<feature type="compositionally biased region" description="Basic and acidic residues" evidence="1">
    <location>
        <begin position="422"/>
        <end position="431"/>
    </location>
</feature>
<name>A0A4U7AVB0_9PEZI</name>
<protein>
    <submittedName>
        <fullName evidence="2">Uncharacterized protein</fullName>
    </submittedName>
</protein>
<dbReference type="Proteomes" id="UP000308133">
    <property type="component" value="Unassembled WGS sequence"/>
</dbReference>
<proteinExistence type="predicted"/>
<organism evidence="2 3">
    <name type="scientific">Elsinoe australis</name>
    <dbReference type="NCBI Taxonomy" id="40998"/>
    <lineage>
        <taxon>Eukaryota</taxon>
        <taxon>Fungi</taxon>
        <taxon>Dikarya</taxon>
        <taxon>Ascomycota</taxon>
        <taxon>Pezizomycotina</taxon>
        <taxon>Dothideomycetes</taxon>
        <taxon>Dothideomycetidae</taxon>
        <taxon>Myriangiales</taxon>
        <taxon>Elsinoaceae</taxon>
        <taxon>Elsinoe</taxon>
    </lineage>
</organism>